<accession>A0ABW5GW74</accession>
<dbReference type="Pfam" id="PF01717">
    <property type="entry name" value="Meth_synt_2"/>
    <property type="match status" value="1"/>
</dbReference>
<protein>
    <submittedName>
        <fullName evidence="2">Methionine synthase</fullName>
    </submittedName>
</protein>
<dbReference type="InterPro" id="IPR038071">
    <property type="entry name" value="UROD/MetE-like_sf"/>
</dbReference>
<evidence type="ECO:0000313" key="2">
    <source>
        <dbReference type="EMBL" id="MFD2464807.1"/>
    </source>
</evidence>
<sequence length="345" mass="35854">MNQPAWQAGAATGIGSMPGTDPAEAAAVVFGELPGFPYLPELPARGIGADLLGRTAAMLVDLAVEVVPSGYRVAARPGHDHRRGTDLLRWDLDAVQEAREKAGTAPPVVKTQLAGPWTLGAGIELARGHRVLTDRGALRDFASSMIEGLAEHVAELTARTGAPVVVQLDEPSLPVVLAGELPTPSGYGNVPAVPEPEARDLLSTVVEGAAKITGQPVVVHCCATRPPLALLRGAGAGALAFDLSVLDGASAAFLDEIGETWDSGATLFLGLVPATEPGTRPGLHDVAKPVLNLVDRLGFNRSILAERAVPTPACGLAGATTEWMRRTLSLTRDLGKAFVEPPETW</sequence>
<evidence type="ECO:0000313" key="3">
    <source>
        <dbReference type="Proteomes" id="UP001597419"/>
    </source>
</evidence>
<dbReference type="CDD" id="cd03310">
    <property type="entry name" value="CIMS_like"/>
    <property type="match status" value="1"/>
</dbReference>
<dbReference type="SUPFAM" id="SSF51726">
    <property type="entry name" value="UROD/MetE-like"/>
    <property type="match status" value="1"/>
</dbReference>
<evidence type="ECO:0000259" key="1">
    <source>
        <dbReference type="Pfam" id="PF01717"/>
    </source>
</evidence>
<dbReference type="Proteomes" id="UP001597419">
    <property type="component" value="Unassembled WGS sequence"/>
</dbReference>
<organism evidence="2 3">
    <name type="scientific">Amycolatopsis samaneae</name>
    <dbReference type="NCBI Taxonomy" id="664691"/>
    <lineage>
        <taxon>Bacteria</taxon>
        <taxon>Bacillati</taxon>
        <taxon>Actinomycetota</taxon>
        <taxon>Actinomycetes</taxon>
        <taxon>Pseudonocardiales</taxon>
        <taxon>Pseudonocardiaceae</taxon>
        <taxon>Amycolatopsis</taxon>
    </lineage>
</organism>
<keyword evidence="3" id="KW-1185">Reference proteome</keyword>
<dbReference type="InterPro" id="IPR002629">
    <property type="entry name" value="Met_Synth_C/arc"/>
</dbReference>
<dbReference type="EMBL" id="JBHUKU010000028">
    <property type="protein sequence ID" value="MFD2464807.1"/>
    <property type="molecule type" value="Genomic_DNA"/>
</dbReference>
<reference evidence="3" key="1">
    <citation type="journal article" date="2019" name="Int. J. Syst. Evol. Microbiol.">
        <title>The Global Catalogue of Microorganisms (GCM) 10K type strain sequencing project: providing services to taxonomists for standard genome sequencing and annotation.</title>
        <authorList>
            <consortium name="The Broad Institute Genomics Platform"/>
            <consortium name="The Broad Institute Genome Sequencing Center for Infectious Disease"/>
            <person name="Wu L."/>
            <person name="Ma J."/>
        </authorList>
    </citation>
    <scope>NUCLEOTIDE SEQUENCE [LARGE SCALE GENOMIC DNA]</scope>
    <source>
        <strain evidence="3">CGMCC 4.7643</strain>
    </source>
</reference>
<proteinExistence type="predicted"/>
<gene>
    <name evidence="2" type="ORF">ACFSYJ_39750</name>
</gene>
<name>A0ABW5GW74_9PSEU</name>
<dbReference type="Gene3D" id="3.20.20.210">
    <property type="match status" value="1"/>
</dbReference>
<dbReference type="RefSeq" id="WP_345399806.1">
    <property type="nucleotide sequence ID" value="NZ_BAABHG010000010.1"/>
</dbReference>
<comment type="caution">
    <text evidence="2">The sequence shown here is derived from an EMBL/GenBank/DDBJ whole genome shotgun (WGS) entry which is preliminary data.</text>
</comment>
<feature type="domain" description="Cobalamin-independent methionine synthase MetE C-terminal/archaeal" evidence="1">
    <location>
        <begin position="11"/>
        <end position="334"/>
    </location>
</feature>